<dbReference type="RefSeq" id="WP_045030081.1">
    <property type="nucleotide sequence ID" value="NZ_CAMQYU010000030.1"/>
</dbReference>
<dbReference type="OrthoDB" id="5293604at2"/>
<gene>
    <name evidence="5" type="primary">darP</name>
    <name evidence="6" type="ORF">C9I88_10790</name>
    <name evidence="7" type="ORF">C9J52_14070</name>
</gene>
<comment type="function">
    <text evidence="5">Member of a network of 50S ribosomal subunit biogenesis factors which assembles along the 30S-50S interface, preventing incorrect 23S rRNA structures from forming. Promotes peptidyl transferase center (PTC) maturation.</text>
</comment>
<comment type="caution">
    <text evidence="6">The sequence shown here is derived from an EMBL/GenBank/DDBJ whole genome shotgun (WGS) entry which is preliminary data.</text>
</comment>
<keyword evidence="3 5" id="KW-0699">rRNA-binding</keyword>
<proteinExistence type="inferred from homology"/>
<comment type="similarity">
    <text evidence="5">Belongs to the DarP family.</text>
</comment>
<evidence type="ECO:0000256" key="5">
    <source>
        <dbReference type="HAMAP-Rule" id="MF_00765"/>
    </source>
</evidence>
<sequence length="174" mass="20283">MSRKNKKAPWDEEEEIIWVSKSEMKRDMEELQKIGEALVELTPNALAKVPLDEEMMAAIKDAQRFSKEARRRQLQFIGKQMRHMDLDPIQAALDKLNNKHSQHTVALKKLEIKRDKLVENGDSMLNAILVDHPDADRQHLRQLMRQAAKEKAQEKPGKANREIFQYLKSLYLAD</sequence>
<dbReference type="PANTHER" id="PTHR38101:SF1">
    <property type="entry name" value="UPF0307 PROTEIN YJGA"/>
    <property type="match status" value="1"/>
</dbReference>
<evidence type="ECO:0000256" key="4">
    <source>
        <dbReference type="ARBA" id="ARBA00022884"/>
    </source>
</evidence>
<reference evidence="6 9" key="1">
    <citation type="submission" date="2018-01" db="EMBL/GenBank/DDBJ databases">
        <title>Whole genome sequencing of Histamine producing bacteria.</title>
        <authorList>
            <person name="Butler K."/>
        </authorList>
    </citation>
    <scope>NUCLEOTIDE SEQUENCE [LARGE SCALE GENOMIC DNA]</scope>
    <source>
        <strain evidence="7 8">ATCC 51761</strain>
        <strain evidence="6 9">NCIMB 13481</strain>
    </source>
</reference>
<dbReference type="Gene3D" id="1.10.60.30">
    <property type="entry name" value="PSPTO4464-like domains"/>
    <property type="match status" value="2"/>
</dbReference>
<dbReference type="Proteomes" id="UP000241190">
    <property type="component" value="Unassembled WGS sequence"/>
</dbReference>
<dbReference type="GeneID" id="93549515"/>
<keyword evidence="1 5" id="KW-0963">Cytoplasm</keyword>
<dbReference type="GO" id="GO:0019843">
    <property type="term" value="F:rRNA binding"/>
    <property type="evidence" value="ECO:0007669"/>
    <property type="project" value="UniProtKB-UniRule"/>
</dbReference>
<dbReference type="EMBL" id="PYOP01000024">
    <property type="protein sequence ID" value="PSW94053.1"/>
    <property type="molecule type" value="Genomic_DNA"/>
</dbReference>
<dbReference type="GO" id="GO:1902626">
    <property type="term" value="P:assembly of large subunit precursor of preribosome"/>
    <property type="evidence" value="ECO:0007669"/>
    <property type="project" value="UniProtKB-UniRule"/>
</dbReference>
<organism evidence="6 9">
    <name type="scientific">Photobacterium iliopiscarium</name>
    <dbReference type="NCBI Taxonomy" id="56192"/>
    <lineage>
        <taxon>Bacteria</taxon>
        <taxon>Pseudomonadati</taxon>
        <taxon>Pseudomonadota</taxon>
        <taxon>Gammaproteobacteria</taxon>
        <taxon>Vibrionales</taxon>
        <taxon>Vibrionaceae</taxon>
        <taxon>Photobacterium</taxon>
    </lineage>
</organism>
<dbReference type="AlphaFoldDB" id="A0A0D8PRZ6"/>
<protein>
    <recommendedName>
        <fullName evidence="5">Dual-action ribosomal maturation protein DarP</fullName>
    </recommendedName>
    <alternativeName>
        <fullName evidence="5">Large ribosomal subunit assembly factor DarP</fullName>
    </alternativeName>
</protein>
<keyword evidence="2 5" id="KW-0690">Ribosome biogenesis</keyword>
<dbReference type="Proteomes" id="UP000241954">
    <property type="component" value="Unassembled WGS sequence"/>
</dbReference>
<evidence type="ECO:0000313" key="7">
    <source>
        <dbReference type="EMBL" id="PSW94053.1"/>
    </source>
</evidence>
<keyword evidence="8" id="KW-1185">Reference proteome</keyword>
<dbReference type="PIRSF" id="PIRSF016183">
    <property type="entry name" value="UCP016183"/>
    <property type="match status" value="1"/>
</dbReference>
<dbReference type="Pfam" id="PF04751">
    <property type="entry name" value="DarP"/>
    <property type="match status" value="1"/>
</dbReference>
<comment type="subcellular location">
    <subcellularLocation>
        <location evidence="5">Cytoplasm</location>
    </subcellularLocation>
    <text evidence="5">Associates with late stage pre-50S ribosomal subunits.</text>
</comment>
<keyword evidence="4 5" id="KW-0694">RNA-binding</keyword>
<dbReference type="InterPro" id="IPR023153">
    <property type="entry name" value="DarP_sf"/>
</dbReference>
<evidence type="ECO:0000256" key="2">
    <source>
        <dbReference type="ARBA" id="ARBA00022517"/>
    </source>
</evidence>
<evidence type="ECO:0000256" key="3">
    <source>
        <dbReference type="ARBA" id="ARBA00022730"/>
    </source>
</evidence>
<dbReference type="PANTHER" id="PTHR38101">
    <property type="entry name" value="UPF0307 PROTEIN YJGA"/>
    <property type="match status" value="1"/>
</dbReference>
<evidence type="ECO:0000313" key="9">
    <source>
        <dbReference type="Proteomes" id="UP000241954"/>
    </source>
</evidence>
<dbReference type="EMBL" id="PYLW01000010">
    <property type="protein sequence ID" value="PSV96719.1"/>
    <property type="molecule type" value="Genomic_DNA"/>
</dbReference>
<name>A0A0D8PRZ6_9GAMM</name>
<dbReference type="STRING" id="56192.UB38_12670"/>
<evidence type="ECO:0000256" key="1">
    <source>
        <dbReference type="ARBA" id="ARBA00022490"/>
    </source>
</evidence>
<dbReference type="GO" id="GO:0043022">
    <property type="term" value="F:ribosome binding"/>
    <property type="evidence" value="ECO:0007669"/>
    <property type="project" value="UniProtKB-UniRule"/>
</dbReference>
<dbReference type="GO" id="GO:0005829">
    <property type="term" value="C:cytosol"/>
    <property type="evidence" value="ECO:0007669"/>
    <property type="project" value="TreeGrafter"/>
</dbReference>
<dbReference type="CDD" id="cd16331">
    <property type="entry name" value="YjgA-like"/>
    <property type="match status" value="1"/>
</dbReference>
<dbReference type="NCBIfam" id="NF003593">
    <property type="entry name" value="PRK05255.1-1"/>
    <property type="match status" value="1"/>
</dbReference>
<dbReference type="HAMAP" id="MF_00765">
    <property type="entry name" value="DarP"/>
    <property type="match status" value="1"/>
</dbReference>
<evidence type="ECO:0000313" key="8">
    <source>
        <dbReference type="Proteomes" id="UP000241190"/>
    </source>
</evidence>
<accession>A0A0D8PRZ6</accession>
<evidence type="ECO:0000313" key="6">
    <source>
        <dbReference type="EMBL" id="PSV96719.1"/>
    </source>
</evidence>
<dbReference type="SUPFAM" id="SSF158710">
    <property type="entry name" value="PSPTO4464-like"/>
    <property type="match status" value="1"/>
</dbReference>
<dbReference type="InterPro" id="IPR006839">
    <property type="entry name" value="DarP"/>
</dbReference>